<dbReference type="InParanoid" id="A0A0H2RY79"/>
<feature type="transmembrane region" description="Helical" evidence="1">
    <location>
        <begin position="104"/>
        <end position="122"/>
    </location>
</feature>
<protein>
    <recommendedName>
        <fullName evidence="4">Pali-domain-containing protein</fullName>
    </recommendedName>
</protein>
<dbReference type="STRING" id="27342.A0A0H2RY79"/>
<feature type="transmembrane region" description="Helical" evidence="1">
    <location>
        <begin position="134"/>
        <end position="154"/>
    </location>
</feature>
<dbReference type="OrthoDB" id="2354757at2759"/>
<dbReference type="Proteomes" id="UP000053477">
    <property type="component" value="Unassembled WGS sequence"/>
</dbReference>
<keyword evidence="1" id="KW-1133">Transmembrane helix</keyword>
<dbReference type="EMBL" id="KQ085913">
    <property type="protein sequence ID" value="KLO16704.1"/>
    <property type="molecule type" value="Genomic_DNA"/>
</dbReference>
<keyword evidence="1" id="KW-0472">Membrane</keyword>
<dbReference type="Pfam" id="PF06687">
    <property type="entry name" value="SUR7"/>
    <property type="match status" value="1"/>
</dbReference>
<reference evidence="2 3" key="1">
    <citation type="submission" date="2015-04" db="EMBL/GenBank/DDBJ databases">
        <title>Complete genome sequence of Schizopora paradoxa KUC8140, a cosmopolitan wood degrader in East Asia.</title>
        <authorList>
            <consortium name="DOE Joint Genome Institute"/>
            <person name="Min B."/>
            <person name="Park H."/>
            <person name="Jang Y."/>
            <person name="Kim J.-J."/>
            <person name="Kim K.H."/>
            <person name="Pangilinan J."/>
            <person name="Lipzen A."/>
            <person name="Riley R."/>
            <person name="Grigoriev I.V."/>
            <person name="Spatafora J.W."/>
            <person name="Choi I.-G."/>
        </authorList>
    </citation>
    <scope>NUCLEOTIDE SEQUENCE [LARGE SCALE GENOMIC DNA]</scope>
    <source>
        <strain evidence="2 3">KUC8140</strain>
    </source>
</reference>
<evidence type="ECO:0000313" key="2">
    <source>
        <dbReference type="EMBL" id="KLO16704.1"/>
    </source>
</evidence>
<dbReference type="PANTHER" id="PTHR28013:SF4">
    <property type="entry name" value="MARVEL DOMAIN-CONTAINING PROTEIN"/>
    <property type="match status" value="1"/>
</dbReference>
<gene>
    <name evidence="2" type="ORF">SCHPADRAFT_901342</name>
</gene>
<dbReference type="InterPro" id="IPR051380">
    <property type="entry name" value="pH-response_reg_palI/RIM9"/>
</dbReference>
<dbReference type="InterPro" id="IPR009571">
    <property type="entry name" value="SUR7/Rim9-like_fungi"/>
</dbReference>
<dbReference type="AlphaFoldDB" id="A0A0H2RY79"/>
<feature type="transmembrane region" description="Helical" evidence="1">
    <location>
        <begin position="174"/>
        <end position="193"/>
    </location>
</feature>
<dbReference type="GO" id="GO:0035838">
    <property type="term" value="C:growing cell tip"/>
    <property type="evidence" value="ECO:0007669"/>
    <property type="project" value="TreeGrafter"/>
</dbReference>
<name>A0A0H2RY79_9AGAM</name>
<feature type="transmembrane region" description="Helical" evidence="1">
    <location>
        <begin position="7"/>
        <end position="27"/>
    </location>
</feature>
<dbReference type="Gene3D" id="1.20.140.150">
    <property type="match status" value="1"/>
</dbReference>
<keyword evidence="3" id="KW-1185">Reference proteome</keyword>
<keyword evidence="1" id="KW-0812">Transmembrane</keyword>
<sequence length="221" mass="23725">MSRLHWGVGIFFLVAAFVLLVIVSISLPTFSAVDIVRTHFATAPGSSSTSDTINQLRLGIWGYCVNLASDGTRDCVHAGHAYKAIFLSSTGTVKAVGSGSTRGLPAHVAAAIVTLFALLFAISNHLTLMLVSSLLCFIAAFITLIAFGIDIGLLVSVRNTMNDLSGHTVTAPGFWMTFASIILLLLAGMTVCFRRRRSSRYDGAASTSTKGGFWPFRRNRY</sequence>
<dbReference type="GO" id="GO:0005886">
    <property type="term" value="C:plasma membrane"/>
    <property type="evidence" value="ECO:0007669"/>
    <property type="project" value="InterPro"/>
</dbReference>
<dbReference type="PANTHER" id="PTHR28013">
    <property type="entry name" value="PROTEIN DCV1-RELATED"/>
    <property type="match status" value="1"/>
</dbReference>
<organism evidence="2 3">
    <name type="scientific">Schizopora paradoxa</name>
    <dbReference type="NCBI Taxonomy" id="27342"/>
    <lineage>
        <taxon>Eukaryota</taxon>
        <taxon>Fungi</taxon>
        <taxon>Dikarya</taxon>
        <taxon>Basidiomycota</taxon>
        <taxon>Agaricomycotina</taxon>
        <taxon>Agaricomycetes</taxon>
        <taxon>Hymenochaetales</taxon>
        <taxon>Schizoporaceae</taxon>
        <taxon>Schizopora</taxon>
    </lineage>
</organism>
<evidence type="ECO:0000313" key="3">
    <source>
        <dbReference type="Proteomes" id="UP000053477"/>
    </source>
</evidence>
<accession>A0A0H2RY79</accession>
<dbReference type="GO" id="GO:0032153">
    <property type="term" value="C:cell division site"/>
    <property type="evidence" value="ECO:0007669"/>
    <property type="project" value="TreeGrafter"/>
</dbReference>
<evidence type="ECO:0000256" key="1">
    <source>
        <dbReference type="SAM" id="Phobius"/>
    </source>
</evidence>
<proteinExistence type="predicted"/>
<evidence type="ECO:0008006" key="4">
    <source>
        <dbReference type="Google" id="ProtNLM"/>
    </source>
</evidence>